<dbReference type="InterPro" id="IPR001647">
    <property type="entry name" value="HTH_TetR"/>
</dbReference>
<evidence type="ECO:0000259" key="3">
    <source>
        <dbReference type="PROSITE" id="PS50977"/>
    </source>
</evidence>
<dbReference type="InterPro" id="IPR039532">
    <property type="entry name" value="TetR_C_Firmicutes"/>
</dbReference>
<proteinExistence type="predicted"/>
<dbReference type="EMBL" id="JACHHK010000003">
    <property type="protein sequence ID" value="MBB5182841.1"/>
    <property type="molecule type" value="Genomic_DNA"/>
</dbReference>
<dbReference type="PROSITE" id="PS50977">
    <property type="entry name" value="HTH_TETR_2"/>
    <property type="match status" value="1"/>
</dbReference>
<name>A0A7W8CWE6_9FIRM</name>
<feature type="DNA-binding region" description="H-T-H motif" evidence="2">
    <location>
        <begin position="26"/>
        <end position="45"/>
    </location>
</feature>
<dbReference type="Proteomes" id="UP000539953">
    <property type="component" value="Unassembled WGS sequence"/>
</dbReference>
<keyword evidence="5" id="KW-1185">Reference proteome</keyword>
<protein>
    <submittedName>
        <fullName evidence="4">AcrR family transcriptional regulator</fullName>
    </submittedName>
</protein>
<dbReference type="SUPFAM" id="SSF46689">
    <property type="entry name" value="Homeodomain-like"/>
    <property type="match status" value="1"/>
</dbReference>
<reference evidence="4 5" key="1">
    <citation type="submission" date="2020-08" db="EMBL/GenBank/DDBJ databases">
        <title>Genomic Encyclopedia of Type Strains, Phase IV (KMG-IV): sequencing the most valuable type-strain genomes for metagenomic binning, comparative biology and taxonomic classification.</title>
        <authorList>
            <person name="Goeker M."/>
        </authorList>
    </citation>
    <scope>NUCLEOTIDE SEQUENCE [LARGE SCALE GENOMIC DNA]</scope>
    <source>
        <strain evidence="4 5">DSM 25799</strain>
    </source>
</reference>
<dbReference type="InterPro" id="IPR050624">
    <property type="entry name" value="HTH-type_Tx_Regulator"/>
</dbReference>
<dbReference type="PANTHER" id="PTHR43479:SF11">
    <property type="entry name" value="ACREF_ENVCD OPERON REPRESSOR-RELATED"/>
    <property type="match status" value="1"/>
</dbReference>
<evidence type="ECO:0000313" key="4">
    <source>
        <dbReference type="EMBL" id="MBB5182841.1"/>
    </source>
</evidence>
<dbReference type="Pfam" id="PF00440">
    <property type="entry name" value="TetR_N"/>
    <property type="match status" value="1"/>
</dbReference>
<sequence length="192" mass="22930">MADFTKVAIMKTFLEYLNKKPFNKITVKDIVKDTGVNRNTFYYHFTDIYDLLEKTVSYSLNNLHLNEYRGEDYRALLEMFLGNVQKQKEAALHIYNSIDLKIFIPTLRRVLWEATEKYFTPMFDEKNISEQDRHFFLTCITDLLIGFGLEWAERNFNEDFTKELMDRVIYWLDKIQNLGTSQKSETKNDAQE</sequence>
<gene>
    <name evidence="4" type="ORF">HNQ47_000861</name>
</gene>
<dbReference type="RefSeq" id="WP_183327902.1">
    <property type="nucleotide sequence ID" value="NZ_JACHHK010000003.1"/>
</dbReference>
<evidence type="ECO:0000313" key="5">
    <source>
        <dbReference type="Proteomes" id="UP000539953"/>
    </source>
</evidence>
<dbReference type="GO" id="GO:0003677">
    <property type="term" value="F:DNA binding"/>
    <property type="evidence" value="ECO:0007669"/>
    <property type="project" value="UniProtKB-UniRule"/>
</dbReference>
<feature type="domain" description="HTH tetR-type" evidence="3">
    <location>
        <begin position="3"/>
        <end position="63"/>
    </location>
</feature>
<evidence type="ECO:0000256" key="2">
    <source>
        <dbReference type="PROSITE-ProRule" id="PRU00335"/>
    </source>
</evidence>
<dbReference type="InterPro" id="IPR009057">
    <property type="entry name" value="Homeodomain-like_sf"/>
</dbReference>
<dbReference type="Gene3D" id="1.10.357.10">
    <property type="entry name" value="Tetracycline Repressor, domain 2"/>
    <property type="match status" value="1"/>
</dbReference>
<dbReference type="AlphaFoldDB" id="A0A7W8CWE6"/>
<keyword evidence="1 2" id="KW-0238">DNA-binding</keyword>
<comment type="caution">
    <text evidence="4">The sequence shown here is derived from an EMBL/GenBank/DDBJ whole genome shotgun (WGS) entry which is preliminary data.</text>
</comment>
<organism evidence="4 5">
    <name type="scientific">Catenisphaera adipataccumulans</name>
    <dbReference type="NCBI Taxonomy" id="700500"/>
    <lineage>
        <taxon>Bacteria</taxon>
        <taxon>Bacillati</taxon>
        <taxon>Bacillota</taxon>
        <taxon>Erysipelotrichia</taxon>
        <taxon>Erysipelotrichales</taxon>
        <taxon>Erysipelotrichaceae</taxon>
        <taxon>Catenisphaera</taxon>
    </lineage>
</organism>
<dbReference type="PANTHER" id="PTHR43479">
    <property type="entry name" value="ACREF/ENVCD OPERON REPRESSOR-RELATED"/>
    <property type="match status" value="1"/>
</dbReference>
<accession>A0A7W8CWE6</accession>
<dbReference type="Pfam" id="PF14278">
    <property type="entry name" value="TetR_C_8"/>
    <property type="match status" value="1"/>
</dbReference>
<evidence type="ECO:0000256" key="1">
    <source>
        <dbReference type="ARBA" id="ARBA00023125"/>
    </source>
</evidence>